<dbReference type="InterPro" id="IPR033749">
    <property type="entry name" value="Polyprenyl_synt_CS"/>
</dbReference>
<evidence type="ECO:0000256" key="3">
    <source>
        <dbReference type="ARBA" id="ARBA00022679"/>
    </source>
</evidence>
<dbReference type="EMBL" id="LRXL01000026">
    <property type="protein sequence ID" value="OAB80480.1"/>
    <property type="molecule type" value="Genomic_DNA"/>
</dbReference>
<dbReference type="RefSeq" id="WP_068591091.1">
    <property type="nucleotide sequence ID" value="NZ_LRXL01000026.1"/>
</dbReference>
<protein>
    <submittedName>
        <fullName evidence="7">Polyprenyl synthetase</fullName>
    </submittedName>
</protein>
<accession>A0A167JAB0</accession>
<dbReference type="GO" id="GO:0008299">
    <property type="term" value="P:isoprenoid biosynthetic process"/>
    <property type="evidence" value="ECO:0007669"/>
    <property type="project" value="InterPro"/>
</dbReference>
<comment type="cofactor">
    <cofactor evidence="1">
        <name>Mg(2+)</name>
        <dbReference type="ChEBI" id="CHEBI:18420"/>
    </cofactor>
</comment>
<reference evidence="7 8" key="1">
    <citation type="submission" date="2016-02" db="EMBL/GenBank/DDBJ databases">
        <title>Ulvibacter sp. LPB0005, isolated from Thais luteostoma.</title>
        <authorList>
            <person name="Shin S.-K."/>
            <person name="Yi H."/>
        </authorList>
    </citation>
    <scope>NUCLEOTIDE SEQUENCE [LARGE SCALE GENOMIC DNA]</scope>
    <source>
        <strain evidence="7 8">LPB0005</strain>
    </source>
</reference>
<evidence type="ECO:0000256" key="5">
    <source>
        <dbReference type="ARBA" id="ARBA00022842"/>
    </source>
</evidence>
<evidence type="ECO:0000313" key="7">
    <source>
        <dbReference type="EMBL" id="OAB80480.1"/>
    </source>
</evidence>
<dbReference type="GO" id="GO:0004659">
    <property type="term" value="F:prenyltransferase activity"/>
    <property type="evidence" value="ECO:0007669"/>
    <property type="project" value="InterPro"/>
</dbReference>
<dbReference type="SFLD" id="SFLDS00005">
    <property type="entry name" value="Isoprenoid_Synthase_Type_I"/>
    <property type="match status" value="1"/>
</dbReference>
<dbReference type="STRING" id="1763537.ULVI_07030"/>
<dbReference type="PROSITE" id="PS00444">
    <property type="entry name" value="POLYPRENYL_SYNTHASE_2"/>
    <property type="match status" value="1"/>
</dbReference>
<comment type="caution">
    <text evidence="7">The sequence shown here is derived from an EMBL/GenBank/DDBJ whole genome shotgun (WGS) entry which is preliminary data.</text>
</comment>
<dbReference type="OrthoDB" id="9805316at2"/>
<dbReference type="PROSITE" id="PS00723">
    <property type="entry name" value="POLYPRENYL_SYNTHASE_1"/>
    <property type="match status" value="1"/>
</dbReference>
<keyword evidence="3 6" id="KW-0808">Transferase</keyword>
<evidence type="ECO:0000313" key="8">
    <source>
        <dbReference type="Proteomes" id="UP000077013"/>
    </source>
</evidence>
<proteinExistence type="inferred from homology"/>
<evidence type="ECO:0000256" key="1">
    <source>
        <dbReference type="ARBA" id="ARBA00001946"/>
    </source>
</evidence>
<keyword evidence="4" id="KW-0479">Metal-binding</keyword>
<keyword evidence="8" id="KW-1185">Reference proteome</keyword>
<dbReference type="Gene3D" id="1.10.600.10">
    <property type="entry name" value="Farnesyl Diphosphate Synthase"/>
    <property type="match status" value="1"/>
</dbReference>
<dbReference type="PANTHER" id="PTHR12001:SF85">
    <property type="entry name" value="SHORT CHAIN ISOPRENYL DIPHOSPHATE SYNTHASE"/>
    <property type="match status" value="1"/>
</dbReference>
<dbReference type="PANTHER" id="PTHR12001">
    <property type="entry name" value="GERANYLGERANYL PYROPHOSPHATE SYNTHASE"/>
    <property type="match status" value="1"/>
</dbReference>
<name>A0A167JAB0_9FLAO</name>
<dbReference type="CDD" id="cd00685">
    <property type="entry name" value="Trans_IPPS_HT"/>
    <property type="match status" value="1"/>
</dbReference>
<dbReference type="Proteomes" id="UP000077013">
    <property type="component" value="Unassembled WGS sequence"/>
</dbReference>
<comment type="similarity">
    <text evidence="2 6">Belongs to the FPP/GGPP synthase family.</text>
</comment>
<dbReference type="InterPro" id="IPR008949">
    <property type="entry name" value="Isoprenoid_synthase_dom_sf"/>
</dbReference>
<sequence length="324" mass="36684">MESLSSYSESLQKHLQQTVVVKEPMNLYEPLSYILQLGGKRLRPVLTLMTCDFFSGSYQKAMNAALAVELFHNFSLIHDDIMDNAPLRRGRETVHERWDVNTGILSGDAMLILAYQLFEGYEPKMFSDLAKLFSTTALQVCEGQQYDVDFETRDDVTLPEYIKMIDYKTAVLIGAAMKMGAIVAEASENCKNNIYEFGRNLGIAFQLQDDYLDAFGDPETFGKQVGGDIISNKKTFLYLTALEQSTPLEASELAQLFTINPKDPSDKIERVKSIFETSGAAEATRQKIAYYTEKANNVLSEINISEQKKSHFREFGDWLMERTV</sequence>
<dbReference type="GO" id="GO:0046872">
    <property type="term" value="F:metal ion binding"/>
    <property type="evidence" value="ECO:0007669"/>
    <property type="project" value="UniProtKB-KW"/>
</dbReference>
<dbReference type="SUPFAM" id="SSF48576">
    <property type="entry name" value="Terpenoid synthases"/>
    <property type="match status" value="1"/>
</dbReference>
<dbReference type="SFLD" id="SFLDG01017">
    <property type="entry name" value="Polyprenyl_Transferase_Like"/>
    <property type="match status" value="1"/>
</dbReference>
<organism evidence="7 8">
    <name type="scientific">Cochleicola gelatinilyticus</name>
    <dbReference type="NCBI Taxonomy" id="1763537"/>
    <lineage>
        <taxon>Bacteria</taxon>
        <taxon>Pseudomonadati</taxon>
        <taxon>Bacteroidota</taxon>
        <taxon>Flavobacteriia</taxon>
        <taxon>Flavobacteriales</taxon>
        <taxon>Flavobacteriaceae</taxon>
        <taxon>Cochleicola</taxon>
    </lineage>
</organism>
<evidence type="ECO:0000256" key="6">
    <source>
        <dbReference type="RuleBase" id="RU004466"/>
    </source>
</evidence>
<evidence type="ECO:0000256" key="4">
    <source>
        <dbReference type="ARBA" id="ARBA00022723"/>
    </source>
</evidence>
<keyword evidence="5" id="KW-0460">Magnesium</keyword>
<evidence type="ECO:0000256" key="2">
    <source>
        <dbReference type="ARBA" id="ARBA00006706"/>
    </source>
</evidence>
<gene>
    <name evidence="7" type="ORF">ULVI_07030</name>
</gene>
<dbReference type="AlphaFoldDB" id="A0A167JAB0"/>
<dbReference type="InterPro" id="IPR000092">
    <property type="entry name" value="Polyprenyl_synt"/>
</dbReference>
<dbReference type="Pfam" id="PF00348">
    <property type="entry name" value="polyprenyl_synt"/>
    <property type="match status" value="1"/>
</dbReference>